<dbReference type="Proteomes" id="UP000264310">
    <property type="component" value="Unassembled WGS sequence"/>
</dbReference>
<comment type="caution">
    <text evidence="7">The sequence shown here is derived from an EMBL/GenBank/DDBJ whole genome shotgun (WGS) entry which is preliminary data.</text>
</comment>
<reference evidence="7 8" key="1">
    <citation type="submission" date="2018-08" db="EMBL/GenBank/DDBJ databases">
        <title>Fulvimarina sp. 85, whole genome shotgun sequence.</title>
        <authorList>
            <person name="Tuo L."/>
        </authorList>
    </citation>
    <scope>NUCLEOTIDE SEQUENCE [LARGE SCALE GENOMIC DNA]</scope>
    <source>
        <strain evidence="7 8">85</strain>
    </source>
</reference>
<comment type="similarity">
    <text evidence="1">Belongs to the transglycosylase Slt family.</text>
</comment>
<dbReference type="OrthoDB" id="9801695at2"/>
<dbReference type="RefSeq" id="WP_116684410.1">
    <property type="nucleotide sequence ID" value="NZ_QURL01000007.1"/>
</dbReference>
<evidence type="ECO:0000256" key="2">
    <source>
        <dbReference type="ARBA" id="ARBA00009387"/>
    </source>
</evidence>
<organism evidence="7 8">
    <name type="scientific">Fulvimarina endophytica</name>
    <dbReference type="NCBI Taxonomy" id="2293836"/>
    <lineage>
        <taxon>Bacteria</taxon>
        <taxon>Pseudomonadati</taxon>
        <taxon>Pseudomonadota</taxon>
        <taxon>Alphaproteobacteria</taxon>
        <taxon>Hyphomicrobiales</taxon>
        <taxon>Aurantimonadaceae</taxon>
        <taxon>Fulvimarina</taxon>
    </lineage>
</organism>
<dbReference type="InterPro" id="IPR036680">
    <property type="entry name" value="SPOR-like_sf"/>
</dbReference>
<feature type="signal peptide" evidence="4">
    <location>
        <begin position="1"/>
        <end position="32"/>
    </location>
</feature>
<dbReference type="Gene3D" id="1.10.530.10">
    <property type="match status" value="1"/>
</dbReference>
<evidence type="ECO:0000256" key="3">
    <source>
        <dbReference type="SAM" id="MobiDB-lite"/>
    </source>
</evidence>
<name>A0A371WZQ5_9HYPH</name>
<dbReference type="GO" id="GO:0042834">
    <property type="term" value="F:peptidoglycan binding"/>
    <property type="evidence" value="ECO:0007669"/>
    <property type="project" value="InterPro"/>
</dbReference>
<feature type="region of interest" description="Disordered" evidence="3">
    <location>
        <begin position="42"/>
        <end position="85"/>
    </location>
</feature>
<evidence type="ECO:0000259" key="5">
    <source>
        <dbReference type="Pfam" id="PF01464"/>
    </source>
</evidence>
<dbReference type="AlphaFoldDB" id="A0A371WZQ5"/>
<dbReference type="Pfam" id="PF05036">
    <property type="entry name" value="SPOR"/>
    <property type="match status" value="1"/>
</dbReference>
<dbReference type="InterPro" id="IPR008258">
    <property type="entry name" value="Transglycosylase_SLT_dom_1"/>
</dbReference>
<dbReference type="PANTHER" id="PTHR37423">
    <property type="entry name" value="SOLUBLE LYTIC MUREIN TRANSGLYCOSYLASE-RELATED"/>
    <property type="match status" value="1"/>
</dbReference>
<evidence type="ECO:0000256" key="1">
    <source>
        <dbReference type="ARBA" id="ARBA00007734"/>
    </source>
</evidence>
<evidence type="ECO:0000256" key="4">
    <source>
        <dbReference type="SAM" id="SignalP"/>
    </source>
</evidence>
<dbReference type="Pfam" id="PF01464">
    <property type="entry name" value="SLT"/>
    <property type="match status" value="1"/>
</dbReference>
<feature type="chain" id="PRO_5016753271" evidence="4">
    <location>
        <begin position="33"/>
        <end position="363"/>
    </location>
</feature>
<evidence type="ECO:0000313" key="8">
    <source>
        <dbReference type="Proteomes" id="UP000264310"/>
    </source>
</evidence>
<comment type="similarity">
    <text evidence="2">Belongs to the virb1 family.</text>
</comment>
<sequence>MTVLRRLQLQSRSPLAGLVLVTALLSSSAAFPQQTGAIGAAATSALEDRAPDAAEEAGGNDRENPSEPESGKAASASETNEPDEKTAFIGPIRPEIAPAPAKSPPTTAEICRVIAGNAERVSMDPDFFARLIWKESRFDVGAISPVGARGIAQFMPYTARERGLANPYDYEEAIHHSASYLRDLRNELGNWGLAAAAYNGGINRMKRWIAGGASGVLPYETVDYVNAITHRPVEWFLEPGRDVEKRPLDDTLSFIESCKKLPIMRTRAVFASLDDATPGVPPKPWGVQVAGHERRDIAMRMFARVKNAYASIIGSTEPSVLRRRTGPRRSIYAVRIGADSQSEANALCGRLRQAGGACMVMKN</sequence>
<feature type="domain" description="Transglycosylase SLT" evidence="5">
    <location>
        <begin position="114"/>
        <end position="210"/>
    </location>
</feature>
<dbReference type="InterPro" id="IPR023346">
    <property type="entry name" value="Lysozyme-like_dom_sf"/>
</dbReference>
<evidence type="ECO:0000259" key="6">
    <source>
        <dbReference type="Pfam" id="PF05036"/>
    </source>
</evidence>
<dbReference type="Gene3D" id="3.30.70.1070">
    <property type="entry name" value="Sporulation related repeat"/>
    <property type="match status" value="1"/>
</dbReference>
<keyword evidence="8" id="KW-1185">Reference proteome</keyword>
<dbReference type="InterPro" id="IPR007730">
    <property type="entry name" value="SPOR-like_dom"/>
</dbReference>
<protein>
    <submittedName>
        <fullName evidence="7">Lytic transglycosylase domain-containing protein</fullName>
    </submittedName>
</protein>
<keyword evidence="4" id="KW-0732">Signal</keyword>
<gene>
    <name evidence="7" type="ORF">DYI37_15945</name>
</gene>
<dbReference type="CDD" id="cd00254">
    <property type="entry name" value="LT-like"/>
    <property type="match status" value="1"/>
</dbReference>
<feature type="domain" description="SPOR" evidence="6">
    <location>
        <begin position="281"/>
        <end position="361"/>
    </location>
</feature>
<evidence type="ECO:0000313" key="7">
    <source>
        <dbReference type="EMBL" id="RFC62471.1"/>
    </source>
</evidence>
<dbReference type="PANTHER" id="PTHR37423:SF2">
    <property type="entry name" value="MEMBRANE-BOUND LYTIC MUREIN TRANSGLYCOSYLASE C"/>
    <property type="match status" value="1"/>
</dbReference>
<dbReference type="SUPFAM" id="SSF53955">
    <property type="entry name" value="Lysozyme-like"/>
    <property type="match status" value="1"/>
</dbReference>
<accession>A0A371WZQ5</accession>
<proteinExistence type="inferred from homology"/>
<dbReference type="EMBL" id="QURL01000007">
    <property type="protein sequence ID" value="RFC62471.1"/>
    <property type="molecule type" value="Genomic_DNA"/>
</dbReference>